<dbReference type="Proteomes" id="UP001208570">
    <property type="component" value="Unassembled WGS sequence"/>
</dbReference>
<comment type="caution">
    <text evidence="1">The sequence shown here is derived from an EMBL/GenBank/DDBJ whole genome shotgun (WGS) entry which is preliminary data.</text>
</comment>
<accession>A0AAD9MQI7</accession>
<dbReference type="EMBL" id="JAODUP010001910">
    <property type="protein sequence ID" value="KAK2139254.1"/>
    <property type="molecule type" value="Genomic_DNA"/>
</dbReference>
<evidence type="ECO:0000313" key="2">
    <source>
        <dbReference type="Proteomes" id="UP001208570"/>
    </source>
</evidence>
<proteinExistence type="predicted"/>
<protein>
    <submittedName>
        <fullName evidence="1">Uncharacterized protein</fullName>
    </submittedName>
</protein>
<name>A0AAD9MQI7_9ANNE</name>
<reference evidence="1" key="1">
    <citation type="journal article" date="2023" name="Mol. Biol. Evol.">
        <title>Third-Generation Sequencing Reveals the Adaptive Role of the Epigenome in Three Deep-Sea Polychaetes.</title>
        <authorList>
            <person name="Perez M."/>
            <person name="Aroh O."/>
            <person name="Sun Y."/>
            <person name="Lan Y."/>
            <person name="Juniper S.K."/>
            <person name="Young C.R."/>
            <person name="Angers B."/>
            <person name="Qian P.Y."/>
        </authorList>
    </citation>
    <scope>NUCLEOTIDE SEQUENCE</scope>
    <source>
        <strain evidence="1">P08H-3</strain>
    </source>
</reference>
<sequence>MHSAGDLVAL</sequence>
<evidence type="ECO:0000313" key="1">
    <source>
        <dbReference type="EMBL" id="KAK2139254.1"/>
    </source>
</evidence>
<organism evidence="1 2">
    <name type="scientific">Paralvinella palmiformis</name>
    <dbReference type="NCBI Taxonomy" id="53620"/>
    <lineage>
        <taxon>Eukaryota</taxon>
        <taxon>Metazoa</taxon>
        <taxon>Spiralia</taxon>
        <taxon>Lophotrochozoa</taxon>
        <taxon>Annelida</taxon>
        <taxon>Polychaeta</taxon>
        <taxon>Sedentaria</taxon>
        <taxon>Canalipalpata</taxon>
        <taxon>Terebellida</taxon>
        <taxon>Terebelliformia</taxon>
        <taxon>Alvinellidae</taxon>
        <taxon>Paralvinella</taxon>
    </lineage>
</organism>
<gene>
    <name evidence="1" type="ORF">LSH36_1915g00000</name>
</gene>
<keyword evidence="2" id="KW-1185">Reference proteome</keyword>